<dbReference type="RefSeq" id="WP_185779351.1">
    <property type="nucleotide sequence ID" value="NZ_JACJUU010000004.1"/>
</dbReference>
<comment type="caution">
    <text evidence="2">The sequence shown here is derived from an EMBL/GenBank/DDBJ whole genome shotgun (WGS) entry which is preliminary data.</text>
</comment>
<evidence type="ECO:0000259" key="1">
    <source>
        <dbReference type="SMART" id="SM00989"/>
    </source>
</evidence>
<dbReference type="SUPFAM" id="SSF111126">
    <property type="entry name" value="Ligand-binding domain in the NO signalling and Golgi transport"/>
    <property type="match status" value="1"/>
</dbReference>
<dbReference type="EMBL" id="JACJUU010000004">
    <property type="protein sequence ID" value="MBC2769621.1"/>
    <property type="molecule type" value="Genomic_DNA"/>
</dbReference>
<dbReference type="Gene3D" id="3.30.1380.20">
    <property type="entry name" value="Trafficking protein particle complex subunit 3"/>
    <property type="match status" value="1"/>
</dbReference>
<dbReference type="AlphaFoldDB" id="A0A842HQU0"/>
<dbReference type="InterPro" id="IPR004096">
    <property type="entry name" value="V4R"/>
</dbReference>
<dbReference type="PANTHER" id="PTHR35090">
    <property type="entry name" value="DNA-DIRECTED RNA POLYMERASE SUBUNIT I"/>
    <property type="match status" value="1"/>
</dbReference>
<sequence length="171" mass="18603">MPESLVGRMHFDTAQGQILDHDRRYLLMRTDVLMGIFNRLPENIRHAALRAFEASVAENGGKSAQAYYESLNCDAVRLIQTMVDFSAELGWGCWSFTAASDREIQLTVQNSPFAAGYGTSANGPVCYPIAGMLQTVGRLILGSAVTVTETQCCASGPHIDACQFTICSDTQ</sequence>
<accession>A0A842HQU0</accession>
<dbReference type="Proteomes" id="UP000545386">
    <property type="component" value="Unassembled WGS sequence"/>
</dbReference>
<dbReference type="Pfam" id="PF02830">
    <property type="entry name" value="V4R"/>
    <property type="match status" value="1"/>
</dbReference>
<name>A0A842HQU0_9BURK</name>
<proteinExistence type="predicted"/>
<dbReference type="SMART" id="SM00989">
    <property type="entry name" value="V4R"/>
    <property type="match status" value="1"/>
</dbReference>
<gene>
    <name evidence="2" type="ORF">GTU67_06795</name>
</gene>
<dbReference type="PANTHER" id="PTHR35090:SF1">
    <property type="entry name" value="SLR0144 PROTEIN"/>
    <property type="match status" value="1"/>
</dbReference>
<reference evidence="2 3" key="1">
    <citation type="submission" date="2020-08" db="EMBL/GenBank/DDBJ databases">
        <title>Paraeoetvoesia sp. YC-7-48 draft genome sequence.</title>
        <authorList>
            <person name="Yao L."/>
        </authorList>
    </citation>
    <scope>NUCLEOTIDE SEQUENCE [LARGE SCALE GENOMIC DNA]</scope>
    <source>
        <strain evidence="3">YC-7-48</strain>
    </source>
</reference>
<evidence type="ECO:0000313" key="3">
    <source>
        <dbReference type="Proteomes" id="UP000545386"/>
    </source>
</evidence>
<evidence type="ECO:0000313" key="2">
    <source>
        <dbReference type="EMBL" id="MBC2769621.1"/>
    </source>
</evidence>
<protein>
    <recommendedName>
        <fullName evidence="1">4-vinyl reductase 4VR domain-containing protein</fullName>
    </recommendedName>
</protein>
<keyword evidence="3" id="KW-1185">Reference proteome</keyword>
<organism evidence="2 3">
    <name type="scientific">Pusillimonas minor</name>
    <dbReference type="NCBI Taxonomy" id="2697024"/>
    <lineage>
        <taxon>Bacteria</taxon>
        <taxon>Pseudomonadati</taxon>
        <taxon>Pseudomonadota</taxon>
        <taxon>Betaproteobacteria</taxon>
        <taxon>Burkholderiales</taxon>
        <taxon>Alcaligenaceae</taxon>
        <taxon>Pusillimonas</taxon>
    </lineage>
</organism>
<dbReference type="InterPro" id="IPR024096">
    <property type="entry name" value="NO_sig/Golgi_transp_ligand-bd"/>
</dbReference>
<feature type="domain" description="4-vinyl reductase 4VR" evidence="1">
    <location>
        <begin position="103"/>
        <end position="168"/>
    </location>
</feature>